<comment type="pathway">
    <text evidence="2">Lipid metabolism; fatty acid biosynthesis.</text>
</comment>
<evidence type="ECO:0000256" key="4">
    <source>
        <dbReference type="ARBA" id="ARBA00022679"/>
    </source>
</evidence>
<dbReference type="GO" id="GO:0006633">
    <property type="term" value="P:fatty acid biosynthetic process"/>
    <property type="evidence" value="ECO:0007669"/>
    <property type="project" value="UniProtKB-UniPathway"/>
</dbReference>
<dbReference type="UniPathway" id="UPA00094"/>
<keyword evidence="9 12" id="KW-0472">Membrane</keyword>
<evidence type="ECO:0000256" key="7">
    <source>
        <dbReference type="ARBA" id="ARBA00022989"/>
    </source>
</evidence>
<evidence type="ECO:0000256" key="8">
    <source>
        <dbReference type="ARBA" id="ARBA00023098"/>
    </source>
</evidence>
<protein>
    <submittedName>
        <fullName evidence="14">Elongation of very long chain fatty acids protein</fullName>
    </submittedName>
</protein>
<evidence type="ECO:0000313" key="14">
    <source>
        <dbReference type="WBParaSite" id="GPLIN_000846100"/>
    </source>
</evidence>
<keyword evidence="8" id="KW-0443">Lipid metabolism</keyword>
<evidence type="ECO:0000313" key="13">
    <source>
        <dbReference type="Proteomes" id="UP000050741"/>
    </source>
</evidence>
<evidence type="ECO:0000256" key="3">
    <source>
        <dbReference type="ARBA" id="ARBA00022516"/>
    </source>
</evidence>
<feature type="region of interest" description="Disordered" evidence="11">
    <location>
        <begin position="106"/>
        <end position="128"/>
    </location>
</feature>
<keyword evidence="3" id="KW-0444">Lipid biosynthesis</keyword>
<evidence type="ECO:0000256" key="10">
    <source>
        <dbReference type="ARBA" id="ARBA00023160"/>
    </source>
</evidence>
<organism evidence="13 14">
    <name type="scientific">Globodera pallida</name>
    <name type="common">Potato cyst nematode worm</name>
    <name type="synonym">Heterodera pallida</name>
    <dbReference type="NCBI Taxonomy" id="36090"/>
    <lineage>
        <taxon>Eukaryota</taxon>
        <taxon>Metazoa</taxon>
        <taxon>Ecdysozoa</taxon>
        <taxon>Nematoda</taxon>
        <taxon>Chromadorea</taxon>
        <taxon>Rhabditida</taxon>
        <taxon>Tylenchina</taxon>
        <taxon>Tylenchomorpha</taxon>
        <taxon>Tylenchoidea</taxon>
        <taxon>Heteroderidae</taxon>
        <taxon>Heteroderinae</taxon>
        <taxon>Globodera</taxon>
    </lineage>
</organism>
<proteinExistence type="predicted"/>
<feature type="transmembrane region" description="Helical" evidence="12">
    <location>
        <begin position="65"/>
        <end position="89"/>
    </location>
</feature>
<reference evidence="14" key="2">
    <citation type="submission" date="2016-06" db="UniProtKB">
        <authorList>
            <consortium name="WormBaseParasite"/>
        </authorList>
    </citation>
    <scope>IDENTIFICATION</scope>
</reference>
<keyword evidence="10" id="KW-0275">Fatty acid biosynthesis</keyword>
<dbReference type="GO" id="GO:0016020">
    <property type="term" value="C:membrane"/>
    <property type="evidence" value="ECO:0007669"/>
    <property type="project" value="UniProtKB-SubCell"/>
</dbReference>
<evidence type="ECO:0000256" key="12">
    <source>
        <dbReference type="SAM" id="Phobius"/>
    </source>
</evidence>
<evidence type="ECO:0000256" key="1">
    <source>
        <dbReference type="ARBA" id="ARBA00004141"/>
    </source>
</evidence>
<evidence type="ECO:0000256" key="5">
    <source>
        <dbReference type="ARBA" id="ARBA00022692"/>
    </source>
</evidence>
<dbReference type="Pfam" id="PF01151">
    <property type="entry name" value="ELO"/>
    <property type="match status" value="1"/>
</dbReference>
<dbReference type="Proteomes" id="UP000050741">
    <property type="component" value="Unassembled WGS sequence"/>
</dbReference>
<dbReference type="AlphaFoldDB" id="A0A183C6G5"/>
<comment type="subcellular location">
    <subcellularLocation>
        <location evidence="1">Membrane</location>
        <topology evidence="1">Multi-pass membrane protein</topology>
    </subcellularLocation>
</comment>
<keyword evidence="4" id="KW-0808">Transferase</keyword>
<feature type="transmembrane region" description="Helical" evidence="12">
    <location>
        <begin position="37"/>
        <end position="53"/>
    </location>
</feature>
<keyword evidence="6" id="KW-0276">Fatty acid metabolism</keyword>
<evidence type="ECO:0000256" key="2">
    <source>
        <dbReference type="ARBA" id="ARBA00005194"/>
    </source>
</evidence>
<evidence type="ECO:0000256" key="11">
    <source>
        <dbReference type="SAM" id="MobiDB-lite"/>
    </source>
</evidence>
<keyword evidence="7 12" id="KW-1133">Transmembrane helix</keyword>
<feature type="transmembrane region" description="Helical" evidence="12">
    <location>
        <begin position="6"/>
        <end position="25"/>
    </location>
</feature>
<evidence type="ECO:0000256" key="6">
    <source>
        <dbReference type="ARBA" id="ARBA00022832"/>
    </source>
</evidence>
<name>A0A183C6G5_GLOPA</name>
<dbReference type="WBParaSite" id="GPLIN_000846100">
    <property type="protein sequence ID" value="GPLIN_000846100"/>
    <property type="gene ID" value="GPLIN_000846100"/>
</dbReference>
<keyword evidence="13" id="KW-1185">Reference proteome</keyword>
<dbReference type="InterPro" id="IPR002076">
    <property type="entry name" value="ELO_fam"/>
</dbReference>
<sequence length="128" mass="14907">MVPPNLYFAQYLFMRSLMIWVPGLVAKFVTTIQIWQFIIWSSILCHLGWIVFVEKNANCDFDARVFAFAVALDVSFMILFINFFLHAYVFGGGKAKYREGQRQLQKPMVVGDEQPQMSKQYKEHRATA</sequence>
<dbReference type="GO" id="GO:0009922">
    <property type="term" value="F:fatty acid elongase activity"/>
    <property type="evidence" value="ECO:0007669"/>
    <property type="project" value="InterPro"/>
</dbReference>
<keyword evidence="5 12" id="KW-0812">Transmembrane</keyword>
<reference evidence="13" key="1">
    <citation type="submission" date="2014-05" db="EMBL/GenBank/DDBJ databases">
        <title>The genome and life-stage specific transcriptomes of Globodera pallida elucidate key aspects of plant parasitism by a cyst nematode.</title>
        <authorList>
            <person name="Cotton J.A."/>
            <person name="Lilley C.J."/>
            <person name="Jones L.M."/>
            <person name="Kikuchi T."/>
            <person name="Reid A.J."/>
            <person name="Thorpe P."/>
            <person name="Tsai I.J."/>
            <person name="Beasley H."/>
            <person name="Blok V."/>
            <person name="Cock P.J.A."/>
            <person name="Van den Akker S.E."/>
            <person name="Holroyd N."/>
            <person name="Hunt M."/>
            <person name="Mantelin S."/>
            <person name="Naghra H."/>
            <person name="Pain A."/>
            <person name="Palomares-Rius J.E."/>
            <person name="Zarowiecki M."/>
            <person name="Berriman M."/>
            <person name="Jones J.T."/>
            <person name="Urwin P.E."/>
        </authorList>
    </citation>
    <scope>NUCLEOTIDE SEQUENCE [LARGE SCALE GENOMIC DNA]</scope>
    <source>
        <strain evidence="13">Lindley</strain>
    </source>
</reference>
<evidence type="ECO:0000256" key="9">
    <source>
        <dbReference type="ARBA" id="ARBA00023136"/>
    </source>
</evidence>
<accession>A0A183C6G5</accession>